<keyword evidence="1" id="KW-0812">Transmembrane</keyword>
<feature type="transmembrane region" description="Helical" evidence="1">
    <location>
        <begin position="78"/>
        <end position="95"/>
    </location>
</feature>
<name>A0A1R4B724_9VIBR</name>
<evidence type="ECO:0000256" key="1">
    <source>
        <dbReference type="SAM" id="Phobius"/>
    </source>
</evidence>
<proteinExistence type="predicted"/>
<keyword evidence="1" id="KW-1133">Transmembrane helix</keyword>
<dbReference type="AlphaFoldDB" id="A0A1R4B724"/>
<organism evidence="2 3">
    <name type="scientific">Vibrio palustris</name>
    <dbReference type="NCBI Taxonomy" id="1918946"/>
    <lineage>
        <taxon>Bacteria</taxon>
        <taxon>Pseudomonadati</taxon>
        <taxon>Pseudomonadota</taxon>
        <taxon>Gammaproteobacteria</taxon>
        <taxon>Vibrionales</taxon>
        <taxon>Vibrionaceae</taxon>
        <taxon>Vibrio</taxon>
    </lineage>
</organism>
<reference evidence="2 3" key="1">
    <citation type="submission" date="2017-02" db="EMBL/GenBank/DDBJ databases">
        <authorList>
            <person name="Peterson S.W."/>
        </authorList>
    </citation>
    <scope>NUCLEOTIDE SEQUENCE [LARGE SCALE GENOMIC DNA]</scope>
    <source>
        <strain evidence="2 3">CECT 9027</strain>
    </source>
</reference>
<keyword evidence="1" id="KW-0472">Membrane</keyword>
<evidence type="ECO:0000313" key="2">
    <source>
        <dbReference type="EMBL" id="SJL84723.1"/>
    </source>
</evidence>
<dbReference type="RefSeq" id="WP_077315061.1">
    <property type="nucleotide sequence ID" value="NZ_AP024888.1"/>
</dbReference>
<sequence>MKPTVENKIKALKSIRNQVNPVSADSTQEELEFYKGLKSDGLIEFSPDGKINSAARVRLTATGEEHLQKLKDQGFRKFLWAFGIAVVTGIVTLIVRQNS</sequence>
<dbReference type="Proteomes" id="UP000189475">
    <property type="component" value="Unassembled WGS sequence"/>
</dbReference>
<accession>A0A1R4B724</accession>
<evidence type="ECO:0000313" key="3">
    <source>
        <dbReference type="Proteomes" id="UP000189475"/>
    </source>
</evidence>
<dbReference type="EMBL" id="FUFT01000005">
    <property type="protein sequence ID" value="SJL84723.1"/>
    <property type="molecule type" value="Genomic_DNA"/>
</dbReference>
<protein>
    <submittedName>
        <fullName evidence="2">Uncharacterized protein</fullName>
    </submittedName>
</protein>
<keyword evidence="3" id="KW-1185">Reference proteome</keyword>
<gene>
    <name evidence="2" type="ORF">VPAL9027_02720</name>
</gene>